<name>A0A918VQJ4_9HYPH</name>
<feature type="signal peptide" evidence="2">
    <location>
        <begin position="1"/>
        <end position="26"/>
    </location>
</feature>
<evidence type="ECO:0000256" key="1">
    <source>
        <dbReference type="SAM" id="MobiDB-lite"/>
    </source>
</evidence>
<gene>
    <name evidence="3" type="ORF">GCM10007989_09980</name>
</gene>
<evidence type="ECO:0008006" key="5">
    <source>
        <dbReference type="Google" id="ProtNLM"/>
    </source>
</evidence>
<organism evidence="3 4">
    <name type="scientific">Devosia pacifica</name>
    <dbReference type="NCBI Taxonomy" id="1335967"/>
    <lineage>
        <taxon>Bacteria</taxon>
        <taxon>Pseudomonadati</taxon>
        <taxon>Pseudomonadota</taxon>
        <taxon>Alphaproteobacteria</taxon>
        <taxon>Hyphomicrobiales</taxon>
        <taxon>Devosiaceae</taxon>
        <taxon>Devosia</taxon>
    </lineage>
</organism>
<feature type="region of interest" description="Disordered" evidence="1">
    <location>
        <begin position="25"/>
        <end position="54"/>
    </location>
</feature>
<proteinExistence type="predicted"/>
<feature type="region of interest" description="Disordered" evidence="1">
    <location>
        <begin position="181"/>
        <end position="214"/>
    </location>
</feature>
<reference evidence="3" key="2">
    <citation type="submission" date="2020-09" db="EMBL/GenBank/DDBJ databases">
        <authorList>
            <person name="Sun Q."/>
            <person name="Kim S."/>
        </authorList>
    </citation>
    <scope>NUCLEOTIDE SEQUENCE</scope>
    <source>
        <strain evidence="3">KCTC 32437</strain>
    </source>
</reference>
<dbReference type="GO" id="GO:0042597">
    <property type="term" value="C:periplasmic space"/>
    <property type="evidence" value="ECO:0007669"/>
    <property type="project" value="InterPro"/>
</dbReference>
<feature type="compositionally biased region" description="Low complexity" evidence="1">
    <location>
        <begin position="195"/>
        <end position="214"/>
    </location>
</feature>
<feature type="compositionally biased region" description="Low complexity" evidence="1">
    <location>
        <begin position="25"/>
        <end position="38"/>
    </location>
</feature>
<keyword evidence="4" id="KW-1185">Reference proteome</keyword>
<keyword evidence="2" id="KW-0732">Signal</keyword>
<dbReference type="RefSeq" id="WP_189423964.1">
    <property type="nucleotide sequence ID" value="NZ_BMZE01000001.1"/>
</dbReference>
<protein>
    <recommendedName>
        <fullName evidence="5">LTXXQ motif family protein</fullName>
    </recommendedName>
</protein>
<dbReference type="Proteomes" id="UP000646579">
    <property type="component" value="Unassembled WGS sequence"/>
</dbReference>
<evidence type="ECO:0000313" key="4">
    <source>
        <dbReference type="Proteomes" id="UP000646579"/>
    </source>
</evidence>
<evidence type="ECO:0000313" key="3">
    <source>
        <dbReference type="EMBL" id="GHA16821.1"/>
    </source>
</evidence>
<feature type="chain" id="PRO_5037460421" description="LTXXQ motif family protein" evidence="2">
    <location>
        <begin position="27"/>
        <end position="214"/>
    </location>
</feature>
<dbReference type="EMBL" id="BMZE01000001">
    <property type="protein sequence ID" value="GHA16821.1"/>
    <property type="molecule type" value="Genomic_DNA"/>
</dbReference>
<evidence type="ECO:0000256" key="2">
    <source>
        <dbReference type="SAM" id="SignalP"/>
    </source>
</evidence>
<accession>A0A918VQJ4</accession>
<reference evidence="3" key="1">
    <citation type="journal article" date="2014" name="Int. J. Syst. Evol. Microbiol.">
        <title>Complete genome sequence of Corynebacterium casei LMG S-19264T (=DSM 44701T), isolated from a smear-ripened cheese.</title>
        <authorList>
            <consortium name="US DOE Joint Genome Institute (JGI-PGF)"/>
            <person name="Walter F."/>
            <person name="Albersmeier A."/>
            <person name="Kalinowski J."/>
            <person name="Ruckert C."/>
        </authorList>
    </citation>
    <scope>NUCLEOTIDE SEQUENCE</scope>
    <source>
        <strain evidence="3">KCTC 32437</strain>
    </source>
</reference>
<sequence>MKLTRTAIALVLSATMGGMALAPAQAQPAAPAQQNSAPSGESAMPANRGGGHHLRWLGRAPQNGYWFAIRAPMRGGDMLDFDRGPEALEIALVRLAYAADLTDEQKDLFETLRNELMTAHTNFVADTSDLSPDSEQELNLADMLDRRIAMQQAQLDAMTAIQPSFDAFINSLTDEQLNKLRPQRGGRHEQRHGTNARPDANDAAPSDSDAAPQG</sequence>
<comment type="caution">
    <text evidence="3">The sequence shown here is derived from an EMBL/GenBank/DDBJ whole genome shotgun (WGS) entry which is preliminary data.</text>
</comment>
<dbReference type="AlphaFoldDB" id="A0A918VQJ4"/>